<evidence type="ECO:0000313" key="2">
    <source>
        <dbReference type="Proteomes" id="UP001168552"/>
    </source>
</evidence>
<dbReference type="RefSeq" id="WP_320004265.1">
    <property type="nucleotide sequence ID" value="NZ_JAUHJS010000004.1"/>
</dbReference>
<protein>
    <submittedName>
        <fullName evidence="1">Uncharacterized protein</fullName>
    </submittedName>
</protein>
<dbReference type="EMBL" id="JAUHJS010000004">
    <property type="protein sequence ID" value="MDN4165735.1"/>
    <property type="molecule type" value="Genomic_DNA"/>
</dbReference>
<reference evidence="1" key="1">
    <citation type="submission" date="2023-06" db="EMBL/GenBank/DDBJ databases">
        <title>Cytophagales bacterium Strain LB-30, isolated from soil.</title>
        <authorList>
            <person name="Liu B."/>
        </authorList>
    </citation>
    <scope>NUCLEOTIDE SEQUENCE</scope>
    <source>
        <strain evidence="1">LB-30</strain>
    </source>
</reference>
<proteinExistence type="predicted"/>
<dbReference type="Proteomes" id="UP001168552">
    <property type="component" value="Unassembled WGS sequence"/>
</dbReference>
<gene>
    <name evidence="1" type="ORF">QWY31_09490</name>
</gene>
<keyword evidence="2" id="KW-1185">Reference proteome</keyword>
<name>A0ABT8F5K9_9BACT</name>
<evidence type="ECO:0000313" key="1">
    <source>
        <dbReference type="EMBL" id="MDN4165735.1"/>
    </source>
</evidence>
<comment type="caution">
    <text evidence="1">The sequence shown here is derived from an EMBL/GenBank/DDBJ whole genome shotgun (WGS) entry which is preliminary data.</text>
</comment>
<sequence length="281" mass="32552">MDKLLGLVEECQNLKRKINFQISNSRNDIHIKKYQTELLVNKDISDFIYRTIEICNDTGFKLIALKITNITNIDVEGEIQVRDFSEANHILTEINKFLLDETEKIENRVDKKKIEIISVEDIDQFKPLLEKSTVVDVKYFNSFFYEWKIKREFLKIFDEPYSQGDSPAEMCDMYTDNLKVNGKRLHSIIMLKGKSIKTELQISDCGINGDQLLKMSKNFIGKLYIVQHVNAISQNVKDALVDHLEVHSKDREVKVCFIDGQDTAKILSGFGCDLEEMGRLK</sequence>
<organism evidence="1 2">
    <name type="scientific">Shiella aurantiaca</name>
    <dbReference type="NCBI Taxonomy" id="3058365"/>
    <lineage>
        <taxon>Bacteria</taxon>
        <taxon>Pseudomonadati</taxon>
        <taxon>Bacteroidota</taxon>
        <taxon>Cytophagia</taxon>
        <taxon>Cytophagales</taxon>
        <taxon>Shiellaceae</taxon>
        <taxon>Shiella</taxon>
    </lineage>
</organism>
<accession>A0ABT8F5K9</accession>